<keyword evidence="1" id="KW-0472">Membrane</keyword>
<keyword evidence="1" id="KW-0812">Transmembrane</keyword>
<accession>A0A1S2YVG9</accession>
<protein>
    <submittedName>
        <fullName evidence="3">Kelch repeat-containing protein At3g27220-like isoform X2</fullName>
    </submittedName>
</protein>
<dbReference type="InterPro" id="IPR015915">
    <property type="entry name" value="Kelch-typ_b-propeller"/>
</dbReference>
<dbReference type="SUPFAM" id="SSF117281">
    <property type="entry name" value="Kelch motif"/>
    <property type="match status" value="1"/>
</dbReference>
<evidence type="ECO:0000256" key="1">
    <source>
        <dbReference type="SAM" id="Phobius"/>
    </source>
</evidence>
<evidence type="ECO:0000313" key="3">
    <source>
        <dbReference type="RefSeq" id="XP_004510580.1"/>
    </source>
</evidence>
<sequence length="369" mass="41797">MATTTRFHQKHTSSTKIIIFLCLSTFIGIAFIATSIFHVSFSSTYLSIASNWVADVPNATAVTLPSKEEVEKNKIKRKISERFLSATFADLPAPQWNWEQLDSAPVPRLDGYAIQIQNLFYVFSGYANLDHVHSHVDVFDFNSNKWVDRFDTPKEMANSHLGIATDGRYIYIMSGQYGTQCRGPTALSFVLDTKTKKWNNLPPLPFPRYAPATQLWRGRLHVMGGSKENRHTPGLDHWSLAVKDGKALEKQWRTEIPIPRGGPHRACIVANDRLYVIGGQEGDFMAKPGSPIFKCSRRLEVVYGDVYMLDDEMKWKTLPPMPKPNSHIECAWVMVNNSIIITGGTTEKHPLTKRMMLVGEVFRFDLDSM</sequence>
<keyword evidence="2" id="KW-1185">Reference proteome</keyword>
<dbReference type="Proteomes" id="UP000087171">
    <property type="component" value="Chromosome Ca7"/>
</dbReference>
<name>A0A1S2YVG9_CICAR</name>
<dbReference type="OrthoDB" id="191037at2759"/>
<evidence type="ECO:0000313" key="2">
    <source>
        <dbReference type="Proteomes" id="UP000087171"/>
    </source>
</evidence>
<reference evidence="3" key="2">
    <citation type="submission" date="2025-08" db="UniProtKB">
        <authorList>
            <consortium name="RefSeq"/>
        </authorList>
    </citation>
    <scope>IDENTIFICATION</scope>
    <source>
        <tissue evidence="3">Etiolated seedlings</tissue>
    </source>
</reference>
<keyword evidence="1" id="KW-1133">Transmembrane helix</keyword>
<dbReference type="PANTHER" id="PTHR46773:SF3">
    <property type="entry name" value="OS08G0128000 PROTEIN"/>
    <property type="match status" value="1"/>
</dbReference>
<dbReference type="Pfam" id="PF24681">
    <property type="entry name" value="Kelch_KLHDC2_KLHL20_DRC7"/>
    <property type="match status" value="1"/>
</dbReference>
<dbReference type="AlphaFoldDB" id="A0A1S2YVG9"/>
<dbReference type="InterPro" id="IPR053256">
    <property type="entry name" value="Kelch_repeat-containing"/>
</dbReference>
<organism evidence="2 3">
    <name type="scientific">Cicer arietinum</name>
    <name type="common">Chickpea</name>
    <name type="synonym">Garbanzo</name>
    <dbReference type="NCBI Taxonomy" id="3827"/>
    <lineage>
        <taxon>Eukaryota</taxon>
        <taxon>Viridiplantae</taxon>
        <taxon>Streptophyta</taxon>
        <taxon>Embryophyta</taxon>
        <taxon>Tracheophyta</taxon>
        <taxon>Spermatophyta</taxon>
        <taxon>Magnoliopsida</taxon>
        <taxon>eudicotyledons</taxon>
        <taxon>Gunneridae</taxon>
        <taxon>Pentapetalae</taxon>
        <taxon>rosids</taxon>
        <taxon>fabids</taxon>
        <taxon>Fabales</taxon>
        <taxon>Fabaceae</taxon>
        <taxon>Papilionoideae</taxon>
        <taxon>50 kb inversion clade</taxon>
        <taxon>NPAAA clade</taxon>
        <taxon>Hologalegina</taxon>
        <taxon>IRL clade</taxon>
        <taxon>Cicereae</taxon>
        <taxon>Cicer</taxon>
    </lineage>
</organism>
<gene>
    <name evidence="3" type="primary">LOC101492267</name>
</gene>
<proteinExistence type="predicted"/>
<dbReference type="PANTHER" id="PTHR46773">
    <property type="match status" value="1"/>
</dbReference>
<dbReference type="RefSeq" id="XP_004510580.1">
    <property type="nucleotide sequence ID" value="XM_004510523.3"/>
</dbReference>
<reference evidence="2" key="1">
    <citation type="journal article" date="2013" name="Nat. Biotechnol.">
        <title>Draft genome sequence of chickpea (Cicer arietinum) provides a resource for trait improvement.</title>
        <authorList>
            <person name="Varshney R.K."/>
            <person name="Song C."/>
            <person name="Saxena R.K."/>
            <person name="Azam S."/>
            <person name="Yu S."/>
            <person name="Sharpe A.G."/>
            <person name="Cannon S."/>
            <person name="Baek J."/>
            <person name="Rosen B.D."/>
            <person name="Tar'an B."/>
            <person name="Millan T."/>
            <person name="Zhang X."/>
            <person name="Ramsay L.D."/>
            <person name="Iwata A."/>
            <person name="Wang Y."/>
            <person name="Nelson W."/>
            <person name="Farmer A.D."/>
            <person name="Gaur P.M."/>
            <person name="Soderlund C."/>
            <person name="Penmetsa R.V."/>
            <person name="Xu C."/>
            <person name="Bharti A.K."/>
            <person name="He W."/>
            <person name="Winter P."/>
            <person name="Zhao S."/>
            <person name="Hane J.K."/>
            <person name="Carrasquilla-Garcia N."/>
            <person name="Condie J.A."/>
            <person name="Upadhyaya H.D."/>
            <person name="Luo M.C."/>
            <person name="Thudi M."/>
            <person name="Gowda C.L."/>
            <person name="Singh N.P."/>
            <person name="Lichtenzveig J."/>
            <person name="Gali K.K."/>
            <person name="Rubio J."/>
            <person name="Nadarajan N."/>
            <person name="Dolezel J."/>
            <person name="Bansal K.C."/>
            <person name="Xu X."/>
            <person name="Edwards D."/>
            <person name="Zhang G."/>
            <person name="Kahl G."/>
            <person name="Gil J."/>
            <person name="Singh K.B."/>
            <person name="Datta S.K."/>
            <person name="Jackson S.A."/>
            <person name="Wang J."/>
            <person name="Cook D.R."/>
        </authorList>
    </citation>
    <scope>NUCLEOTIDE SEQUENCE [LARGE SCALE GENOMIC DNA]</scope>
    <source>
        <strain evidence="2">cv. CDC Frontier</strain>
    </source>
</reference>
<dbReference type="Gene3D" id="2.120.10.80">
    <property type="entry name" value="Kelch-type beta propeller"/>
    <property type="match status" value="1"/>
</dbReference>
<feature type="transmembrane region" description="Helical" evidence="1">
    <location>
        <begin position="17"/>
        <end position="41"/>
    </location>
</feature>